<evidence type="ECO:0000256" key="11">
    <source>
        <dbReference type="SAM" id="Coils"/>
    </source>
</evidence>
<evidence type="ECO:0000256" key="9">
    <source>
        <dbReference type="PIRSR" id="PIRSR005378-1"/>
    </source>
</evidence>
<protein>
    <recommendedName>
        <fullName evidence="3">RNA 3'-terminal phosphate cyclase</fullName>
        <ecNumber evidence="2">6.5.1.4</ecNumber>
    </recommendedName>
    <alternativeName>
        <fullName evidence="7">RNA terminal phosphate cyclase domain-containing protein 1</fullName>
    </alternativeName>
</protein>
<evidence type="ECO:0000256" key="2">
    <source>
        <dbReference type="ARBA" id="ARBA00012725"/>
    </source>
</evidence>
<dbReference type="PANTHER" id="PTHR11096:SF0">
    <property type="entry name" value="RNA 3'-TERMINAL PHOSPHATE CYCLASE"/>
    <property type="match status" value="1"/>
</dbReference>
<feature type="active site" description="Tele-AMP-histidine intermediate" evidence="9">
    <location>
        <position position="320"/>
    </location>
</feature>
<proteinExistence type="inferred from homology"/>
<name>A0AAN9YBE0_9HEMI</name>
<evidence type="ECO:0000256" key="3">
    <source>
        <dbReference type="ARBA" id="ARBA00021428"/>
    </source>
</evidence>
<dbReference type="GO" id="GO:0006396">
    <property type="term" value="P:RNA processing"/>
    <property type="evidence" value="ECO:0007669"/>
    <property type="project" value="InterPro"/>
</dbReference>
<sequence>MGDTIEIDGSVLEGGGQILRLAVSLSSLLKKSIKINKIRASRSKGGLRPQHLKGIQMAREMCNGNLTGAVIESTEIAFRPGDLKSGQFEADTQTAGSVGLIMQVALPIALYGPSSTTLKLKGGTNADMAPPIDHTMNVFLPMLRKFGGECECSILKRGYYPRGGGIVEVRISPVDTLKPIHLTTFGTLTRIWGRSYVAGSLPIKMAHEMADAAQRILKKVENDNAKVNIERVKESSQDAVGNGSGITLFAETDSGCILGASALGSKLIPSVEVGVKAANELVNTILGEYCVDPHTQDQIIILMALANGKSIVKCGPMTQHTETAIFIAEKLTNAKFVLNEDQKHVKFLECDGIGLKNTNLKKVS</sequence>
<dbReference type="Pfam" id="PF05189">
    <property type="entry name" value="RTC_insert"/>
    <property type="match status" value="1"/>
</dbReference>
<keyword evidence="5 10" id="KW-0547">Nucleotide-binding</keyword>
<dbReference type="SUPFAM" id="SSF52913">
    <property type="entry name" value="RNA 3'-terminal phosphate cyclase, RPTC, insert domain"/>
    <property type="match status" value="1"/>
</dbReference>
<evidence type="ECO:0000256" key="10">
    <source>
        <dbReference type="PIRSR" id="PIRSR005378-2"/>
    </source>
</evidence>
<dbReference type="Pfam" id="PF01137">
    <property type="entry name" value="RTC"/>
    <property type="match status" value="1"/>
</dbReference>
<dbReference type="SUPFAM" id="SSF55205">
    <property type="entry name" value="EPT/RTPC-like"/>
    <property type="match status" value="2"/>
</dbReference>
<dbReference type="InterPro" id="IPR013791">
    <property type="entry name" value="RNA3'-term_phos_cycl_insert"/>
</dbReference>
<dbReference type="HAMAP" id="MF_00200">
    <property type="entry name" value="RTC"/>
    <property type="match status" value="1"/>
</dbReference>
<comment type="catalytic activity">
    <reaction evidence="6">
        <text>a 3'-end 3'-phospho-ribonucleotide-RNA + ATP = a 3'-end 2',3'-cyclophospho-ribonucleotide-RNA + AMP + diphosphate</text>
        <dbReference type="Rhea" id="RHEA:23976"/>
        <dbReference type="Rhea" id="RHEA-COMP:10463"/>
        <dbReference type="Rhea" id="RHEA-COMP:10464"/>
        <dbReference type="ChEBI" id="CHEBI:30616"/>
        <dbReference type="ChEBI" id="CHEBI:33019"/>
        <dbReference type="ChEBI" id="CHEBI:83062"/>
        <dbReference type="ChEBI" id="CHEBI:83064"/>
        <dbReference type="ChEBI" id="CHEBI:456215"/>
        <dbReference type="EC" id="6.5.1.4"/>
    </reaction>
</comment>
<feature type="binding site" evidence="10">
    <location>
        <position position="103"/>
    </location>
    <ligand>
        <name>ATP</name>
        <dbReference type="ChEBI" id="CHEBI:30616"/>
    </ligand>
</feature>
<feature type="coiled-coil region" evidence="11">
    <location>
        <begin position="203"/>
        <end position="230"/>
    </location>
</feature>
<dbReference type="PANTHER" id="PTHR11096">
    <property type="entry name" value="RNA 3' TERMINAL PHOSPHATE CYCLASE"/>
    <property type="match status" value="1"/>
</dbReference>
<dbReference type="InterPro" id="IPR020719">
    <property type="entry name" value="RNA3'_term_phos_cycl-like_CS"/>
</dbReference>
<comment type="similarity">
    <text evidence="1">Belongs to the RNA 3'-terminal cyclase family. Type 1 subfamily.</text>
</comment>
<dbReference type="GO" id="GO:0005524">
    <property type="term" value="F:ATP binding"/>
    <property type="evidence" value="ECO:0007669"/>
    <property type="project" value="UniProtKB-KW"/>
</dbReference>
<dbReference type="InterPro" id="IPR023797">
    <property type="entry name" value="RNA3'_phos_cyclase_dom"/>
</dbReference>
<dbReference type="Gene3D" id="3.30.360.20">
    <property type="entry name" value="RNA 3'-terminal phosphate cyclase, insert domain"/>
    <property type="match status" value="1"/>
</dbReference>
<evidence type="ECO:0000256" key="7">
    <source>
        <dbReference type="ARBA" id="ARBA00032543"/>
    </source>
</evidence>
<comment type="function">
    <text evidence="8">Catalyzes the conversion of 3'-phosphate to a 2',3'-cyclic phosphodiester at the end of RNA. The mechanism of action of the enzyme occurs in 3 steps: (A) adenylation of the enzyme by ATP; (B) transfer of adenylate to an RNA-N3'P to produce RNA-N3'PP5'A; (C) and attack of the adjacent 2'-hydroxyl on the 3'-phosphorus in the diester linkage to produce the cyclic end product. Likely functions in some aspects of cellular RNA processing. Function plays an important role in regulating axon regeneration by inhibiting central nervous system (CNS) axon regeneration following optic nerve injury.</text>
</comment>
<evidence type="ECO:0000313" key="15">
    <source>
        <dbReference type="Proteomes" id="UP001367676"/>
    </source>
</evidence>
<accession>A0AAN9YBE0</accession>
<keyword evidence="15" id="KW-1185">Reference proteome</keyword>
<dbReference type="PIRSF" id="PIRSF005378">
    <property type="entry name" value="RNA3'_term_phos_cycl_euk"/>
    <property type="match status" value="1"/>
</dbReference>
<organism evidence="14 15">
    <name type="scientific">Parthenolecanium corni</name>
    <dbReference type="NCBI Taxonomy" id="536013"/>
    <lineage>
        <taxon>Eukaryota</taxon>
        <taxon>Metazoa</taxon>
        <taxon>Ecdysozoa</taxon>
        <taxon>Arthropoda</taxon>
        <taxon>Hexapoda</taxon>
        <taxon>Insecta</taxon>
        <taxon>Pterygota</taxon>
        <taxon>Neoptera</taxon>
        <taxon>Paraneoptera</taxon>
        <taxon>Hemiptera</taxon>
        <taxon>Sternorrhyncha</taxon>
        <taxon>Coccoidea</taxon>
        <taxon>Coccidae</taxon>
        <taxon>Parthenolecanium</taxon>
    </lineage>
</organism>
<keyword evidence="4" id="KW-0436">Ligase</keyword>
<dbReference type="GO" id="GO:0005634">
    <property type="term" value="C:nucleus"/>
    <property type="evidence" value="ECO:0007669"/>
    <property type="project" value="TreeGrafter"/>
</dbReference>
<evidence type="ECO:0000256" key="5">
    <source>
        <dbReference type="ARBA" id="ARBA00022741"/>
    </source>
</evidence>
<dbReference type="PROSITE" id="PS01287">
    <property type="entry name" value="RTC"/>
    <property type="match status" value="1"/>
</dbReference>
<feature type="binding site" evidence="10">
    <location>
        <begin position="294"/>
        <end position="298"/>
    </location>
    <ligand>
        <name>ATP</name>
        <dbReference type="ChEBI" id="CHEBI:30616"/>
    </ligand>
</feature>
<feature type="domain" description="RNA 3'-terminal phosphate cyclase insert" evidence="13">
    <location>
        <begin position="184"/>
        <end position="285"/>
    </location>
</feature>
<evidence type="ECO:0000256" key="8">
    <source>
        <dbReference type="ARBA" id="ARBA00045867"/>
    </source>
</evidence>
<keyword evidence="11" id="KW-0175">Coiled coil</keyword>
<dbReference type="FunFam" id="3.30.360.20:FF:000002">
    <property type="entry name" value="RNA terminal phosphate cyclase-like 1"/>
    <property type="match status" value="1"/>
</dbReference>
<dbReference type="InterPro" id="IPR036553">
    <property type="entry name" value="RPTC_insert"/>
</dbReference>
<dbReference type="Proteomes" id="UP001367676">
    <property type="component" value="Unassembled WGS sequence"/>
</dbReference>
<evidence type="ECO:0000256" key="6">
    <source>
        <dbReference type="ARBA" id="ARBA00024481"/>
    </source>
</evidence>
<dbReference type="AlphaFoldDB" id="A0AAN9YBE0"/>
<reference evidence="14 15" key="1">
    <citation type="submission" date="2024-03" db="EMBL/GenBank/DDBJ databases">
        <title>Adaptation during the transition from Ophiocordyceps entomopathogen to insect associate is accompanied by gene loss and intensified selection.</title>
        <authorList>
            <person name="Ward C.M."/>
            <person name="Onetto C.A."/>
            <person name="Borneman A.R."/>
        </authorList>
    </citation>
    <scope>NUCLEOTIDE SEQUENCE [LARGE SCALE GENOMIC DNA]</scope>
    <source>
        <strain evidence="14">AWRI1</strain>
        <tissue evidence="14">Single Adult Female</tissue>
    </source>
</reference>
<evidence type="ECO:0000259" key="12">
    <source>
        <dbReference type="Pfam" id="PF01137"/>
    </source>
</evidence>
<dbReference type="InterPro" id="IPR017770">
    <property type="entry name" value="RNA3'_term_phos_cyc_type_1"/>
</dbReference>
<dbReference type="EC" id="6.5.1.4" evidence="2"/>
<evidence type="ECO:0000256" key="1">
    <source>
        <dbReference type="ARBA" id="ARBA00009206"/>
    </source>
</evidence>
<dbReference type="NCBIfam" id="TIGR03399">
    <property type="entry name" value="RNA_3prim_cycl"/>
    <property type="match status" value="1"/>
</dbReference>
<feature type="domain" description="RNA 3'-terminal phosphate cyclase" evidence="12">
    <location>
        <begin position="12"/>
        <end position="336"/>
    </location>
</feature>
<dbReference type="Gene3D" id="3.65.10.20">
    <property type="entry name" value="RNA 3'-terminal phosphate cyclase domain"/>
    <property type="match status" value="1"/>
</dbReference>
<dbReference type="InterPro" id="IPR013792">
    <property type="entry name" value="RNA3'P_cycl/enolpyr_Trfase_a/b"/>
</dbReference>
<evidence type="ECO:0000313" key="14">
    <source>
        <dbReference type="EMBL" id="KAK7604655.1"/>
    </source>
</evidence>
<dbReference type="InterPro" id="IPR000228">
    <property type="entry name" value="RNA3'_term_phos_cyc"/>
</dbReference>
<dbReference type="GO" id="GO:0003963">
    <property type="term" value="F:RNA-3'-phosphate cyclase activity"/>
    <property type="evidence" value="ECO:0007669"/>
    <property type="project" value="UniProtKB-EC"/>
</dbReference>
<keyword evidence="10" id="KW-0067">ATP-binding</keyword>
<evidence type="ECO:0000256" key="4">
    <source>
        <dbReference type="ARBA" id="ARBA00022598"/>
    </source>
</evidence>
<comment type="caution">
    <text evidence="14">The sequence shown here is derived from an EMBL/GenBank/DDBJ whole genome shotgun (WGS) entry which is preliminary data.</text>
</comment>
<dbReference type="InterPro" id="IPR037136">
    <property type="entry name" value="RNA3'_phos_cyclase_dom_sf"/>
</dbReference>
<dbReference type="EMBL" id="JBBCAQ010000003">
    <property type="protein sequence ID" value="KAK7604655.1"/>
    <property type="molecule type" value="Genomic_DNA"/>
</dbReference>
<evidence type="ECO:0000259" key="13">
    <source>
        <dbReference type="Pfam" id="PF05189"/>
    </source>
</evidence>
<gene>
    <name evidence="14" type="ORF">V9T40_005841</name>
</gene>